<reference evidence="2 3" key="1">
    <citation type="submission" date="2020-04" db="EMBL/GenBank/DDBJ databases">
        <title>MicrobeNet Type strains.</title>
        <authorList>
            <person name="Nicholson A.C."/>
        </authorList>
    </citation>
    <scope>NUCLEOTIDE SEQUENCE [LARGE SCALE GENOMIC DNA]</scope>
    <source>
        <strain evidence="2 3">CCUG 61472</strain>
    </source>
</reference>
<dbReference type="AlphaFoldDB" id="A0A7X6N2F6"/>
<dbReference type="EMBL" id="JAAXPN010000007">
    <property type="protein sequence ID" value="NKZ24541.1"/>
    <property type="molecule type" value="Genomic_DNA"/>
</dbReference>
<proteinExistence type="predicted"/>
<keyword evidence="1" id="KW-0812">Transmembrane</keyword>
<evidence type="ECO:0000313" key="2">
    <source>
        <dbReference type="EMBL" id="NKZ24541.1"/>
    </source>
</evidence>
<protein>
    <submittedName>
        <fullName evidence="2">DUF1146 domain-containing protein</fullName>
    </submittedName>
</protein>
<feature type="transmembrane region" description="Helical" evidence="1">
    <location>
        <begin position="42"/>
        <end position="63"/>
    </location>
</feature>
<comment type="caution">
    <text evidence="2">The sequence shown here is derived from an EMBL/GenBank/DDBJ whole genome shotgun (WGS) entry which is preliminary data.</text>
</comment>
<evidence type="ECO:0000256" key="1">
    <source>
        <dbReference type="SAM" id="Phobius"/>
    </source>
</evidence>
<dbReference type="Pfam" id="PF06612">
    <property type="entry name" value="DUF1146"/>
    <property type="match status" value="1"/>
</dbReference>
<gene>
    <name evidence="2" type="ORF">HF964_07005</name>
</gene>
<keyword evidence="1" id="KW-0472">Membrane</keyword>
<dbReference type="RefSeq" id="WP_168722334.1">
    <property type="nucleotide sequence ID" value="NZ_JAAXPN010000007.1"/>
</dbReference>
<sequence length="74" mass="8288">MTSGIVALFQICLEVVLIYVAFLIMNAIPFERVIAKANYAQILKILLAIIIGYLVSLFFINFVEQVQALRGLVN</sequence>
<name>A0A7X6N2F6_9LACO</name>
<feature type="transmembrane region" description="Helical" evidence="1">
    <location>
        <begin position="6"/>
        <end position="30"/>
    </location>
</feature>
<keyword evidence="1" id="KW-1133">Transmembrane helix</keyword>
<organism evidence="2 3">
    <name type="scientific">Periweissella fabalis</name>
    <dbReference type="NCBI Taxonomy" id="1070421"/>
    <lineage>
        <taxon>Bacteria</taxon>
        <taxon>Bacillati</taxon>
        <taxon>Bacillota</taxon>
        <taxon>Bacilli</taxon>
        <taxon>Lactobacillales</taxon>
        <taxon>Lactobacillaceae</taxon>
        <taxon>Periweissella</taxon>
    </lineage>
</organism>
<evidence type="ECO:0000313" key="3">
    <source>
        <dbReference type="Proteomes" id="UP000549765"/>
    </source>
</evidence>
<dbReference type="InterPro" id="IPR009526">
    <property type="entry name" value="DUF1146"/>
</dbReference>
<keyword evidence="3" id="KW-1185">Reference proteome</keyword>
<accession>A0A7X6N2F6</accession>
<dbReference type="Proteomes" id="UP000549765">
    <property type="component" value="Unassembled WGS sequence"/>
</dbReference>